<reference evidence="6" key="1">
    <citation type="submission" date="2024-06" db="EMBL/GenBank/DDBJ databases">
        <title>A Novel Isolate, Dehalogenimonas sp. Strain 4OHTPN, Dechlorinates Aromatic 4 Hydroxy chlorothalonil by a Novel Reductive Dehalogenase.</title>
        <authorList>
            <person name="Liu G."/>
        </authorList>
    </citation>
    <scope>NUCLEOTIDE SEQUENCE</scope>
    <source>
        <strain evidence="6">4OHTPN</strain>
    </source>
</reference>
<comment type="catalytic activity">
    <reaction evidence="1">
        <text>Hydrolyzes glycerol monoesters of long-chain fatty acids.</text>
        <dbReference type="EC" id="3.1.1.23"/>
    </reaction>
</comment>
<dbReference type="Pfam" id="PF12146">
    <property type="entry name" value="Hydrolase_4"/>
    <property type="match status" value="1"/>
</dbReference>
<dbReference type="EC" id="3.1.1.23" evidence="3"/>
<dbReference type="AlphaFoldDB" id="A0AAU8G7V8"/>
<dbReference type="RefSeq" id="WP_353713938.1">
    <property type="nucleotide sequence ID" value="NZ_CP159307.1"/>
</dbReference>
<feature type="domain" description="Serine aminopeptidase S33" evidence="5">
    <location>
        <begin position="28"/>
        <end position="260"/>
    </location>
</feature>
<dbReference type="FunFam" id="3.40.50.1820:FF:000117">
    <property type="entry name" value="Monoglyceride lipase, putative"/>
    <property type="match status" value="1"/>
</dbReference>
<protein>
    <recommendedName>
        <fullName evidence="4">Monoacylglycerol lipase</fullName>
        <ecNumber evidence="3">3.1.1.23</ecNumber>
    </recommendedName>
</protein>
<accession>A0AAU8G7V8</accession>
<organism evidence="6">
    <name type="scientific">Dehalogenimonas sp. 4OHTPN</name>
    <dbReference type="NCBI Taxonomy" id="3166643"/>
    <lineage>
        <taxon>Bacteria</taxon>
        <taxon>Bacillati</taxon>
        <taxon>Chloroflexota</taxon>
        <taxon>Dehalococcoidia</taxon>
        <taxon>Dehalococcoidales</taxon>
        <taxon>Dehalococcoidaceae</taxon>
        <taxon>Dehalogenimonas</taxon>
    </lineage>
</organism>
<gene>
    <name evidence="6" type="ORF">ABV300_05715</name>
</gene>
<dbReference type="InterPro" id="IPR051044">
    <property type="entry name" value="MAG_DAG_Lipase"/>
</dbReference>
<evidence type="ECO:0000259" key="5">
    <source>
        <dbReference type="Pfam" id="PF12146"/>
    </source>
</evidence>
<dbReference type="InterPro" id="IPR029058">
    <property type="entry name" value="AB_hydrolase_fold"/>
</dbReference>
<evidence type="ECO:0000313" key="6">
    <source>
        <dbReference type="EMBL" id="XCH32665.1"/>
    </source>
</evidence>
<dbReference type="SUPFAM" id="SSF53474">
    <property type="entry name" value="alpha/beta-Hydrolases"/>
    <property type="match status" value="1"/>
</dbReference>
<comment type="similarity">
    <text evidence="2">Belongs to the AB hydrolase superfamily.</text>
</comment>
<sequence>MRYLEGDFNISKGQALYYQAWLPDSRFKAVVVLVHGLADHSGRYNNVIDYLVPKGYSVWSYDQRGHGKSPGKRCYIDRFADLTGDLSRFVDFVRQENPSLPLFIIGHSLGALEAAFYSTCHPTWVTGAVLSGLVLKAGESITKRTLKLVKTLSVIIPRLGVRQLECAGISRDENVVKNYIGDPLVFTGKIPARTGAEMLDAMSNVQALSAKIKLPVLLMHGASDRLAEPSGSQLFYNSIASTDKELHFFPGCYHEIFNEPCHDFVLGTMIRWLDKHTLV</sequence>
<dbReference type="GO" id="GO:0047372">
    <property type="term" value="F:monoacylglycerol lipase activity"/>
    <property type="evidence" value="ECO:0007669"/>
    <property type="project" value="UniProtKB-EC"/>
</dbReference>
<dbReference type="EMBL" id="CP159307">
    <property type="protein sequence ID" value="XCH32665.1"/>
    <property type="molecule type" value="Genomic_DNA"/>
</dbReference>
<evidence type="ECO:0000256" key="4">
    <source>
        <dbReference type="ARBA" id="ARBA00071261"/>
    </source>
</evidence>
<name>A0AAU8G7V8_9CHLR</name>
<dbReference type="PANTHER" id="PTHR11614">
    <property type="entry name" value="PHOSPHOLIPASE-RELATED"/>
    <property type="match status" value="1"/>
</dbReference>
<evidence type="ECO:0000256" key="1">
    <source>
        <dbReference type="ARBA" id="ARBA00001613"/>
    </source>
</evidence>
<proteinExistence type="inferred from homology"/>
<evidence type="ECO:0000256" key="2">
    <source>
        <dbReference type="ARBA" id="ARBA00008645"/>
    </source>
</evidence>
<dbReference type="Gene3D" id="3.40.50.1820">
    <property type="entry name" value="alpha/beta hydrolase"/>
    <property type="match status" value="1"/>
</dbReference>
<dbReference type="InterPro" id="IPR022742">
    <property type="entry name" value="Hydrolase_4"/>
</dbReference>
<evidence type="ECO:0000256" key="3">
    <source>
        <dbReference type="ARBA" id="ARBA00013254"/>
    </source>
</evidence>